<proteinExistence type="predicted"/>
<accession>A0ACD2ZYG6</accession>
<keyword evidence="2" id="KW-1185">Reference proteome</keyword>
<sequence length="67" mass="7869">LQEEDIPGRTKIRELVIREWKRYFLQLKSDLSKAVGDISFTADGWSDKNLQNFLAIMAHWVHRKPDG</sequence>
<dbReference type="EMBL" id="ML209345">
    <property type="protein sequence ID" value="TFK58465.1"/>
    <property type="molecule type" value="Genomic_DNA"/>
</dbReference>
<organism evidence="1 2">
    <name type="scientific">Pluteus cervinus</name>
    <dbReference type="NCBI Taxonomy" id="181527"/>
    <lineage>
        <taxon>Eukaryota</taxon>
        <taxon>Fungi</taxon>
        <taxon>Dikarya</taxon>
        <taxon>Basidiomycota</taxon>
        <taxon>Agaricomycotina</taxon>
        <taxon>Agaricomycetes</taxon>
        <taxon>Agaricomycetidae</taxon>
        <taxon>Agaricales</taxon>
        <taxon>Pluteineae</taxon>
        <taxon>Pluteaceae</taxon>
        <taxon>Pluteus</taxon>
    </lineage>
</organism>
<evidence type="ECO:0000313" key="1">
    <source>
        <dbReference type="EMBL" id="TFK58465.1"/>
    </source>
</evidence>
<protein>
    <submittedName>
        <fullName evidence="1">Uncharacterized protein</fullName>
    </submittedName>
</protein>
<name>A0ACD2ZYG6_9AGAR</name>
<dbReference type="Proteomes" id="UP000308600">
    <property type="component" value="Unassembled WGS sequence"/>
</dbReference>
<feature type="non-terminal residue" evidence="1">
    <location>
        <position position="67"/>
    </location>
</feature>
<feature type="non-terminal residue" evidence="1">
    <location>
        <position position="1"/>
    </location>
</feature>
<reference evidence="1 2" key="1">
    <citation type="journal article" date="2019" name="Nat. Ecol. Evol.">
        <title>Megaphylogeny resolves global patterns of mushroom evolution.</title>
        <authorList>
            <person name="Varga T."/>
            <person name="Krizsan K."/>
            <person name="Foldi C."/>
            <person name="Dima B."/>
            <person name="Sanchez-Garcia M."/>
            <person name="Sanchez-Ramirez S."/>
            <person name="Szollosi G.J."/>
            <person name="Szarkandi J.G."/>
            <person name="Papp V."/>
            <person name="Albert L."/>
            <person name="Andreopoulos W."/>
            <person name="Angelini C."/>
            <person name="Antonin V."/>
            <person name="Barry K.W."/>
            <person name="Bougher N.L."/>
            <person name="Buchanan P."/>
            <person name="Buyck B."/>
            <person name="Bense V."/>
            <person name="Catcheside P."/>
            <person name="Chovatia M."/>
            <person name="Cooper J."/>
            <person name="Damon W."/>
            <person name="Desjardin D."/>
            <person name="Finy P."/>
            <person name="Geml J."/>
            <person name="Haridas S."/>
            <person name="Hughes K."/>
            <person name="Justo A."/>
            <person name="Karasinski D."/>
            <person name="Kautmanova I."/>
            <person name="Kiss B."/>
            <person name="Kocsube S."/>
            <person name="Kotiranta H."/>
            <person name="LaButti K.M."/>
            <person name="Lechner B.E."/>
            <person name="Liimatainen K."/>
            <person name="Lipzen A."/>
            <person name="Lukacs Z."/>
            <person name="Mihaltcheva S."/>
            <person name="Morgado L.N."/>
            <person name="Niskanen T."/>
            <person name="Noordeloos M.E."/>
            <person name="Ohm R.A."/>
            <person name="Ortiz-Santana B."/>
            <person name="Ovrebo C."/>
            <person name="Racz N."/>
            <person name="Riley R."/>
            <person name="Savchenko A."/>
            <person name="Shiryaev A."/>
            <person name="Soop K."/>
            <person name="Spirin V."/>
            <person name="Szebenyi C."/>
            <person name="Tomsovsky M."/>
            <person name="Tulloss R.E."/>
            <person name="Uehling J."/>
            <person name="Grigoriev I.V."/>
            <person name="Vagvolgyi C."/>
            <person name="Papp T."/>
            <person name="Martin F.M."/>
            <person name="Miettinen O."/>
            <person name="Hibbett D.S."/>
            <person name="Nagy L.G."/>
        </authorList>
    </citation>
    <scope>NUCLEOTIDE SEQUENCE [LARGE SCALE GENOMIC DNA]</scope>
    <source>
        <strain evidence="1 2">NL-1719</strain>
    </source>
</reference>
<evidence type="ECO:0000313" key="2">
    <source>
        <dbReference type="Proteomes" id="UP000308600"/>
    </source>
</evidence>
<gene>
    <name evidence="1" type="ORF">BDN72DRAFT_734107</name>
</gene>